<protein>
    <submittedName>
        <fullName evidence="2">Uncharacterized protein</fullName>
    </submittedName>
</protein>
<dbReference type="Proteomes" id="UP000326924">
    <property type="component" value="Unassembled WGS sequence"/>
</dbReference>
<gene>
    <name evidence="2" type="ORF">FN846DRAFT_1021648</name>
</gene>
<sequence length="302" mass="34603">MSATNKNTAPQNEIISALKLPNINWAANPEYTLRLVQHCTENAQIRDGLFYDSSTSNGKNSSGKSNKYWWWELARRIFIDLPGVDLEDSKHQQKLTGSIGNRLASNTDEDGLSDTELEQRQNRQSARRAAQKNLIERYRAEWPWWDNLHALWSPQPNYNPTGVSNSKSGHDHSASFEKLLSSTPKKEITEGGKSAKRSVQDLESVQEKKARISKNVFDTLEESSRRLDVTAVNSGKIQAQRGDLKLKLQERQLADNEKERQFKLEMEDKALAQRKHEDAHQLAKREAKFRAEISRYPFLLSQ</sequence>
<reference evidence="2 3" key="1">
    <citation type="submission" date="2019-09" db="EMBL/GenBank/DDBJ databases">
        <title>Draft genome of the ectomycorrhizal ascomycete Sphaerosporella brunnea.</title>
        <authorList>
            <consortium name="DOE Joint Genome Institute"/>
            <person name="Benucci G.M."/>
            <person name="Marozzi G."/>
            <person name="Antonielli L."/>
            <person name="Sanchez S."/>
            <person name="Marco P."/>
            <person name="Wang X."/>
            <person name="Falini L.B."/>
            <person name="Barry K."/>
            <person name="Haridas S."/>
            <person name="Lipzen A."/>
            <person name="Labutti K."/>
            <person name="Grigoriev I.V."/>
            <person name="Murat C."/>
            <person name="Martin F."/>
            <person name="Albertini E."/>
            <person name="Donnini D."/>
            <person name="Bonito G."/>
        </authorList>
    </citation>
    <scope>NUCLEOTIDE SEQUENCE [LARGE SCALE GENOMIC DNA]</scope>
    <source>
        <strain evidence="2 3">Sb_GMNB300</strain>
    </source>
</reference>
<dbReference type="EMBL" id="VXIS01000094">
    <property type="protein sequence ID" value="KAA8905874.1"/>
    <property type="molecule type" value="Genomic_DNA"/>
</dbReference>
<accession>A0A5J5EXK6</accession>
<comment type="caution">
    <text evidence="2">The sequence shown here is derived from an EMBL/GenBank/DDBJ whole genome shotgun (WGS) entry which is preliminary data.</text>
</comment>
<evidence type="ECO:0000256" key="1">
    <source>
        <dbReference type="SAM" id="MobiDB-lite"/>
    </source>
</evidence>
<dbReference type="OrthoDB" id="3269075at2759"/>
<name>A0A5J5EXK6_9PEZI</name>
<evidence type="ECO:0000313" key="3">
    <source>
        <dbReference type="Proteomes" id="UP000326924"/>
    </source>
</evidence>
<keyword evidence="3" id="KW-1185">Reference proteome</keyword>
<evidence type="ECO:0000313" key="2">
    <source>
        <dbReference type="EMBL" id="KAA8905874.1"/>
    </source>
</evidence>
<feature type="region of interest" description="Disordered" evidence="1">
    <location>
        <begin position="97"/>
        <end position="128"/>
    </location>
</feature>
<feature type="compositionally biased region" description="Polar residues" evidence="1">
    <location>
        <begin position="97"/>
        <end position="106"/>
    </location>
</feature>
<proteinExistence type="predicted"/>
<dbReference type="AlphaFoldDB" id="A0A5J5EXK6"/>
<feature type="compositionally biased region" description="Acidic residues" evidence="1">
    <location>
        <begin position="107"/>
        <end position="116"/>
    </location>
</feature>
<organism evidence="2 3">
    <name type="scientific">Sphaerosporella brunnea</name>
    <dbReference type="NCBI Taxonomy" id="1250544"/>
    <lineage>
        <taxon>Eukaryota</taxon>
        <taxon>Fungi</taxon>
        <taxon>Dikarya</taxon>
        <taxon>Ascomycota</taxon>
        <taxon>Pezizomycotina</taxon>
        <taxon>Pezizomycetes</taxon>
        <taxon>Pezizales</taxon>
        <taxon>Pyronemataceae</taxon>
        <taxon>Sphaerosporella</taxon>
    </lineage>
</organism>
<dbReference type="InParanoid" id="A0A5J5EXK6"/>
<feature type="region of interest" description="Disordered" evidence="1">
    <location>
        <begin position="161"/>
        <end position="200"/>
    </location>
</feature>